<name>A0AAE3APK5_9FIRM</name>
<evidence type="ECO:0000313" key="2">
    <source>
        <dbReference type="Proteomes" id="UP001199424"/>
    </source>
</evidence>
<reference evidence="1" key="1">
    <citation type="submission" date="2021-10" db="EMBL/GenBank/DDBJ databases">
        <title>Anaerobic single-cell dispensing facilitates the cultivation of human gut bacteria.</title>
        <authorList>
            <person name="Afrizal A."/>
        </authorList>
    </citation>
    <scope>NUCLEOTIDE SEQUENCE</scope>
    <source>
        <strain evidence="1">CLA-AA-H250</strain>
    </source>
</reference>
<dbReference type="AlphaFoldDB" id="A0AAE3APK5"/>
<sequence>SFLVQDCAFFSHSTLASPFIQFSGYIKPTGYTLVYPVFCYIENDSDLKMWFCPKYNNKGIWTARKIR</sequence>
<feature type="non-terminal residue" evidence="1">
    <location>
        <position position="1"/>
    </location>
</feature>
<organism evidence="1 2">
    <name type="scientific">Hominenteromicrobium mulieris</name>
    <dbReference type="NCBI Taxonomy" id="2885357"/>
    <lineage>
        <taxon>Bacteria</taxon>
        <taxon>Bacillati</taxon>
        <taxon>Bacillota</taxon>
        <taxon>Clostridia</taxon>
        <taxon>Eubacteriales</taxon>
        <taxon>Oscillospiraceae</taxon>
        <taxon>Hominenteromicrobium</taxon>
    </lineage>
</organism>
<protein>
    <submittedName>
        <fullName evidence="1">Uncharacterized protein</fullName>
    </submittedName>
</protein>
<comment type="caution">
    <text evidence="1">The sequence shown here is derived from an EMBL/GenBank/DDBJ whole genome shotgun (WGS) entry which is preliminary data.</text>
</comment>
<dbReference type="Proteomes" id="UP001199424">
    <property type="component" value="Unassembled WGS sequence"/>
</dbReference>
<dbReference type="EMBL" id="JAJEQC010000016">
    <property type="protein sequence ID" value="MCC2137818.1"/>
    <property type="molecule type" value="Genomic_DNA"/>
</dbReference>
<keyword evidence="2" id="KW-1185">Reference proteome</keyword>
<proteinExistence type="predicted"/>
<accession>A0AAE3APK5</accession>
<dbReference type="RefSeq" id="WP_308449959.1">
    <property type="nucleotide sequence ID" value="NZ_JAJEQC010000016.1"/>
</dbReference>
<evidence type="ECO:0000313" key="1">
    <source>
        <dbReference type="EMBL" id="MCC2137818.1"/>
    </source>
</evidence>
<gene>
    <name evidence="1" type="ORF">LKD31_12500</name>
</gene>